<gene>
    <name evidence="1" type="ORF">DSM106972_046260</name>
</gene>
<evidence type="ECO:0000313" key="1">
    <source>
        <dbReference type="EMBL" id="RUT04398.1"/>
    </source>
</evidence>
<keyword evidence="2" id="KW-1185">Reference proteome</keyword>
<protein>
    <submittedName>
        <fullName evidence="1">Uncharacterized protein</fullName>
    </submittedName>
</protein>
<accession>A0A3S1AMM5</accession>
<dbReference type="Proteomes" id="UP000271624">
    <property type="component" value="Unassembled WGS sequence"/>
</dbReference>
<dbReference type="OrthoDB" id="1706537at2"/>
<organism evidence="1 2">
    <name type="scientific">Dulcicalothrix desertica PCC 7102</name>
    <dbReference type="NCBI Taxonomy" id="232991"/>
    <lineage>
        <taxon>Bacteria</taxon>
        <taxon>Bacillati</taxon>
        <taxon>Cyanobacteriota</taxon>
        <taxon>Cyanophyceae</taxon>
        <taxon>Nostocales</taxon>
        <taxon>Calotrichaceae</taxon>
        <taxon>Dulcicalothrix</taxon>
    </lineage>
</organism>
<evidence type="ECO:0000313" key="2">
    <source>
        <dbReference type="Proteomes" id="UP000271624"/>
    </source>
</evidence>
<comment type="caution">
    <text evidence="1">The sequence shown here is derived from an EMBL/GenBank/DDBJ whole genome shotgun (WGS) entry which is preliminary data.</text>
</comment>
<proteinExistence type="predicted"/>
<reference evidence="1" key="2">
    <citation type="journal article" date="2019" name="Genome Biol. Evol.">
        <title>Day and night: Metabolic profiles and evolutionary relationships of six axenic non-marine cyanobacteria.</title>
        <authorList>
            <person name="Will S.E."/>
            <person name="Henke P."/>
            <person name="Boedeker C."/>
            <person name="Huang S."/>
            <person name="Brinkmann H."/>
            <person name="Rohde M."/>
            <person name="Jarek M."/>
            <person name="Friedl T."/>
            <person name="Seufert S."/>
            <person name="Schumacher M."/>
            <person name="Overmann J."/>
            <person name="Neumann-Schaal M."/>
            <person name="Petersen J."/>
        </authorList>
    </citation>
    <scope>NUCLEOTIDE SEQUENCE [LARGE SCALE GENOMIC DNA]</scope>
    <source>
        <strain evidence="1">PCC 7102</strain>
    </source>
</reference>
<dbReference type="RefSeq" id="WP_127082998.1">
    <property type="nucleotide sequence ID" value="NZ_RSCL01000011.1"/>
</dbReference>
<name>A0A3S1AMM5_9CYAN</name>
<sequence length="170" mass="20163">MYEAHIEISRYYEPIPDLMVPIYTDHYQKLIHIFAPTCNFFELSFWREEAQALQDAEQKIYSNGKRILKKIDYPSYTPVRLVSELSPTIVDELLIKPFGEYGRVKWFGLSLGKASDLTLKQNIEKSIILDLSHWGREIHIYKMSEEELEEVQSIFSYLRKEYVNLHVNKL</sequence>
<dbReference type="EMBL" id="RSCL01000011">
    <property type="protein sequence ID" value="RUT04398.1"/>
    <property type="molecule type" value="Genomic_DNA"/>
</dbReference>
<reference evidence="1" key="1">
    <citation type="submission" date="2018-12" db="EMBL/GenBank/DDBJ databases">
        <authorList>
            <person name="Will S."/>
            <person name="Neumann-Schaal M."/>
            <person name="Henke P."/>
        </authorList>
    </citation>
    <scope>NUCLEOTIDE SEQUENCE</scope>
    <source>
        <strain evidence="1">PCC 7102</strain>
    </source>
</reference>
<dbReference type="AlphaFoldDB" id="A0A3S1AMM5"/>